<feature type="compositionally biased region" description="Low complexity" evidence="1">
    <location>
        <begin position="442"/>
        <end position="451"/>
    </location>
</feature>
<feature type="compositionally biased region" description="Low complexity" evidence="1">
    <location>
        <begin position="499"/>
        <end position="524"/>
    </location>
</feature>
<dbReference type="Proteomes" id="UP000226031">
    <property type="component" value="Unassembled WGS sequence"/>
</dbReference>
<evidence type="ECO:0000256" key="1">
    <source>
        <dbReference type="SAM" id="MobiDB-lite"/>
    </source>
</evidence>
<feature type="compositionally biased region" description="Polar residues" evidence="1">
    <location>
        <begin position="399"/>
        <end position="420"/>
    </location>
</feature>
<organism evidence="2 3">
    <name type="scientific">[Emmonsia] crescens</name>
    <dbReference type="NCBI Taxonomy" id="73230"/>
    <lineage>
        <taxon>Eukaryota</taxon>
        <taxon>Fungi</taxon>
        <taxon>Dikarya</taxon>
        <taxon>Ascomycota</taxon>
        <taxon>Pezizomycotina</taxon>
        <taxon>Eurotiomycetes</taxon>
        <taxon>Eurotiomycetidae</taxon>
        <taxon>Onygenales</taxon>
        <taxon>Ajellomycetaceae</taxon>
        <taxon>Emergomyces</taxon>
    </lineage>
</organism>
<evidence type="ECO:0008006" key="4">
    <source>
        <dbReference type="Google" id="ProtNLM"/>
    </source>
</evidence>
<evidence type="ECO:0000313" key="3">
    <source>
        <dbReference type="Proteomes" id="UP000226031"/>
    </source>
</evidence>
<sequence length="668" mass="70734">MDAQYPFASREDIWRVQEEVKDLFAAQLEHGERISRLERRRDDDARMKSVWGPLSPFPGSIGTAHHQESSFNPTAEPFKGFDQTHQHGLTGALHLENEEEPRRGASRANSVRFDESSMYYSQANRSTTELLPLRTGSGLGSHPLTERSLSHRSDGKQSSSGQSHHSARTNSMGLEASRLLGGGNGASSASNTPLPPPPGLFILGPVPCIIRCWLTTSFSNDSLLYAAVCTGSYRSAISDQMVRKLGLEDEAAEEDGVRVIKLPVYLPEASVYQPSSRGGSPVPQLPALTVRFIIRGPDPSDKSIQIFLGSDVLRAHNADILFSQDKMLIVDDERNKISIPLVRPEDDSTFRNLATAPETALTPASAEYHGTANDKAFDRLTTNGDQTATERPASAGHDNFTSSDKADTSTTLTARTSSDSFDIPGRKPARSPPRHFADDSSDNNNNNNNNSPDQPHHPKSSTGDRAFTGTSTLSAKTEGSGVWGPWRRETTGSKGDNIGTGTTTTGTATTTATTSAGASISSSTNSPFMSAYQRSTRTRNMKILKPTKSSSSASASSRQVSSAAGTPTTTASTGSTTGSSGFGSDSRFSAEHRASASGDGHEHMASSSHHAPTANGTGNGGKPSSIDGGASGAGPWSGKSRSANPVGGASAFGWLNSSQQKRDGMGSE</sequence>
<feature type="compositionally biased region" description="Low complexity" evidence="1">
    <location>
        <begin position="549"/>
        <end position="584"/>
    </location>
</feature>
<feature type="compositionally biased region" description="Polar residues" evidence="1">
    <location>
        <begin position="460"/>
        <end position="477"/>
    </location>
</feature>
<dbReference type="VEuPathDB" id="FungiDB:EMCG_01692"/>
<feature type="region of interest" description="Disordered" evidence="1">
    <location>
        <begin position="125"/>
        <end position="169"/>
    </location>
</feature>
<dbReference type="STRING" id="73230.A0A2B7Z8Z2"/>
<gene>
    <name evidence="2" type="ORF">GX50_07389</name>
</gene>
<dbReference type="AlphaFoldDB" id="A0A2B7Z8Z2"/>
<comment type="caution">
    <text evidence="2">The sequence shown here is derived from an EMBL/GenBank/DDBJ whole genome shotgun (WGS) entry which is preliminary data.</text>
</comment>
<keyword evidence="3" id="KW-1185">Reference proteome</keyword>
<feature type="region of interest" description="Disordered" evidence="1">
    <location>
        <begin position="385"/>
        <end position="668"/>
    </location>
</feature>
<dbReference type="EMBL" id="PDND01000208">
    <property type="protein sequence ID" value="PGH29841.1"/>
    <property type="molecule type" value="Genomic_DNA"/>
</dbReference>
<name>A0A2B7Z8Z2_9EURO</name>
<feature type="compositionally biased region" description="Basic and acidic residues" evidence="1">
    <location>
        <begin position="144"/>
        <end position="155"/>
    </location>
</feature>
<feature type="compositionally biased region" description="Basic and acidic residues" evidence="1">
    <location>
        <begin position="588"/>
        <end position="604"/>
    </location>
</feature>
<reference evidence="2 3" key="1">
    <citation type="submission" date="2017-10" db="EMBL/GenBank/DDBJ databases">
        <title>Comparative genomics in systemic dimorphic fungi from Ajellomycetaceae.</title>
        <authorList>
            <person name="Munoz J.F."/>
            <person name="Mcewen J.G."/>
            <person name="Clay O.K."/>
            <person name="Cuomo C.A."/>
        </authorList>
    </citation>
    <scope>NUCLEOTIDE SEQUENCE [LARGE SCALE GENOMIC DNA]</scope>
    <source>
        <strain evidence="2 3">UAMH4076</strain>
    </source>
</reference>
<feature type="compositionally biased region" description="Polar residues" evidence="1">
    <location>
        <begin position="525"/>
        <end position="535"/>
    </location>
</feature>
<feature type="compositionally biased region" description="Polar residues" evidence="1">
    <location>
        <begin position="605"/>
        <end position="616"/>
    </location>
</feature>
<evidence type="ECO:0000313" key="2">
    <source>
        <dbReference type="EMBL" id="PGH29841.1"/>
    </source>
</evidence>
<accession>A0A2B7Z8Z2</accession>
<proteinExistence type="predicted"/>
<protein>
    <recommendedName>
        <fullName evidence="4">Ubiquitin carboxyl-terminal hydrolase 19</fullName>
    </recommendedName>
</protein>